<keyword evidence="8 11" id="KW-0456">Lyase</keyword>
<feature type="transmembrane region" description="Helical" evidence="13">
    <location>
        <begin position="199"/>
        <end position="232"/>
    </location>
</feature>
<evidence type="ECO:0000256" key="8">
    <source>
        <dbReference type="ARBA" id="ARBA00023239"/>
    </source>
</evidence>
<dbReference type="GO" id="GO:0005886">
    <property type="term" value="C:plasma membrane"/>
    <property type="evidence" value="ECO:0007669"/>
    <property type="project" value="UniProtKB-SubCell"/>
</dbReference>
<comment type="subcellular location">
    <subcellularLocation>
        <location evidence="11">Cell membrane</location>
        <topology evidence="11">Peripheral membrane protein</topology>
    </subcellularLocation>
</comment>
<reference evidence="14 15" key="1">
    <citation type="journal article" date="2012" name="J. Bacteriol.">
        <title>Draft Genome Sequence of the Purple Photosynthetic Bacterium Phaeospirillum molischianum DSM120, a Particularly Versatile Bacterium.</title>
        <authorList>
            <person name="Duquesne K."/>
            <person name="Prima V."/>
            <person name="Ji B."/>
            <person name="Rouy Z."/>
            <person name="Medigue C."/>
            <person name="Talla E."/>
            <person name="Sturgis J.N."/>
        </authorList>
    </citation>
    <scope>NUCLEOTIDE SEQUENCE [LARGE SCALE GENOMIC DNA]</scope>
    <source>
        <strain evidence="15">DSM120</strain>
    </source>
</reference>
<dbReference type="Pfam" id="PF02666">
    <property type="entry name" value="PS_Dcarbxylase"/>
    <property type="match status" value="1"/>
</dbReference>
<evidence type="ECO:0000256" key="10">
    <source>
        <dbReference type="ARBA" id="ARBA00023317"/>
    </source>
</evidence>
<keyword evidence="3 11" id="KW-0210">Decarboxylase</keyword>
<name>H8FPG9_MAGML</name>
<keyword evidence="4 11" id="KW-0443">Lipid metabolism</keyword>
<dbReference type="PANTHER" id="PTHR35809">
    <property type="entry name" value="ARCHAETIDYLSERINE DECARBOXYLASE PROENZYME-RELATED"/>
    <property type="match status" value="1"/>
</dbReference>
<keyword evidence="7 11" id="KW-0594">Phospholipid biosynthesis</keyword>
<comment type="PTM">
    <text evidence="11">Is synthesized initially as an inactive proenzyme. Formation of the active enzyme involves a self-maturation process in which the active site pyruvoyl group is generated from an internal serine residue via an autocatalytic post-translational modification. Two non-identical subunits are generated from the proenzyme in this reaction, and the pyruvate is formed at the N-terminus of the alpha chain, which is derived from the carboxyl end of the proenzyme. The post-translation cleavage follows an unusual pathway, termed non-hydrolytic serinolysis, in which the side chain hydroxyl group of the serine supplies its oxygen atom to form the C-terminus of the beta chain, while the remainder of the serine residue undergoes an oxidative deamination to produce ammonia and the pyruvoyl prosthetic group on the alpha chain.</text>
</comment>
<feature type="modified residue" description="Pyruvic acid (Ser); by autocatalysis" evidence="11">
    <location>
        <position position="369"/>
    </location>
</feature>
<keyword evidence="15" id="KW-1185">Reference proteome</keyword>
<dbReference type="InterPro" id="IPR033175">
    <property type="entry name" value="PSD-A"/>
</dbReference>
<feature type="compositionally biased region" description="Low complexity" evidence="12">
    <location>
        <begin position="43"/>
        <end position="69"/>
    </location>
</feature>
<evidence type="ECO:0000256" key="9">
    <source>
        <dbReference type="ARBA" id="ARBA00023264"/>
    </source>
</evidence>
<dbReference type="UniPathway" id="UPA00558">
    <property type="reaction ID" value="UER00616"/>
</dbReference>
<evidence type="ECO:0000313" key="15">
    <source>
        <dbReference type="Proteomes" id="UP000004169"/>
    </source>
</evidence>
<dbReference type="Proteomes" id="UP000004169">
    <property type="component" value="Unassembled WGS sequence"/>
</dbReference>
<keyword evidence="13" id="KW-0812">Transmembrane</keyword>
<keyword evidence="6 11" id="KW-0865">Zymogen</keyword>
<gene>
    <name evidence="11" type="primary">psd</name>
    <name evidence="14" type="ORF">PHAMO_190066</name>
</gene>
<dbReference type="AlphaFoldDB" id="H8FPG9"/>
<evidence type="ECO:0000256" key="5">
    <source>
        <dbReference type="ARBA" id="ARBA00023136"/>
    </source>
</evidence>
<dbReference type="GO" id="GO:0006646">
    <property type="term" value="P:phosphatidylethanolamine biosynthetic process"/>
    <property type="evidence" value="ECO:0007669"/>
    <property type="project" value="UniProtKB-UniRule"/>
</dbReference>
<evidence type="ECO:0000256" key="1">
    <source>
        <dbReference type="ARBA" id="ARBA00022475"/>
    </source>
</evidence>
<feature type="chain" id="PRO_5023566529" description="Phosphatidylserine decarboxylase beta chain" evidence="11">
    <location>
        <begin position="1"/>
        <end position="368"/>
    </location>
</feature>
<evidence type="ECO:0000256" key="3">
    <source>
        <dbReference type="ARBA" id="ARBA00022793"/>
    </source>
</evidence>
<evidence type="ECO:0000256" key="11">
    <source>
        <dbReference type="HAMAP-Rule" id="MF_00664"/>
    </source>
</evidence>
<comment type="caution">
    <text evidence="14">The sequence shown here is derived from an EMBL/GenBank/DDBJ whole genome shotgun (WGS) entry which is preliminary data.</text>
</comment>
<keyword evidence="10 11" id="KW-0670">Pyruvate</keyword>
<comment type="catalytic activity">
    <reaction evidence="11">
        <text>a 1,2-diacyl-sn-glycero-3-phospho-L-serine + H(+) = a 1,2-diacyl-sn-glycero-3-phosphoethanolamine + CO2</text>
        <dbReference type="Rhea" id="RHEA:20828"/>
        <dbReference type="ChEBI" id="CHEBI:15378"/>
        <dbReference type="ChEBI" id="CHEBI:16526"/>
        <dbReference type="ChEBI" id="CHEBI:57262"/>
        <dbReference type="ChEBI" id="CHEBI:64612"/>
        <dbReference type="EC" id="4.1.1.65"/>
    </reaction>
</comment>
<dbReference type="GO" id="GO:0004609">
    <property type="term" value="F:phosphatidylserine decarboxylase activity"/>
    <property type="evidence" value="ECO:0007669"/>
    <property type="project" value="UniProtKB-UniRule"/>
</dbReference>
<keyword evidence="5 11" id="KW-0472">Membrane</keyword>
<protein>
    <recommendedName>
        <fullName evidence="11">Phosphatidylserine decarboxylase proenzyme</fullName>
        <ecNumber evidence="11">4.1.1.65</ecNumber>
    </recommendedName>
    <component>
        <recommendedName>
            <fullName evidence="11">Phosphatidylserine decarboxylase alpha chain</fullName>
        </recommendedName>
    </component>
    <component>
        <recommendedName>
            <fullName evidence="11">Phosphatidylserine decarboxylase beta chain</fullName>
        </recommendedName>
    </component>
</protein>
<dbReference type="EC" id="4.1.1.65" evidence="11"/>
<organism evidence="14 15">
    <name type="scientific">Magnetospirillum molischianum DSM 120</name>
    <dbReference type="NCBI Taxonomy" id="1150626"/>
    <lineage>
        <taxon>Bacteria</taxon>
        <taxon>Pseudomonadati</taxon>
        <taxon>Pseudomonadota</taxon>
        <taxon>Alphaproteobacteria</taxon>
        <taxon>Rhodospirillales</taxon>
        <taxon>Rhodospirillaceae</taxon>
        <taxon>Magnetospirillum</taxon>
    </lineage>
</organism>
<evidence type="ECO:0000256" key="12">
    <source>
        <dbReference type="SAM" id="MobiDB-lite"/>
    </source>
</evidence>
<keyword evidence="9 11" id="KW-1208">Phospholipid metabolism</keyword>
<evidence type="ECO:0000256" key="6">
    <source>
        <dbReference type="ARBA" id="ARBA00023145"/>
    </source>
</evidence>
<evidence type="ECO:0000313" key="14">
    <source>
        <dbReference type="EMBL" id="CCG40257.1"/>
    </source>
</evidence>
<dbReference type="InterPro" id="IPR003817">
    <property type="entry name" value="PS_Dcarbxylase"/>
</dbReference>
<dbReference type="PRINTS" id="PR01217">
    <property type="entry name" value="PRICHEXTENSN"/>
</dbReference>
<evidence type="ECO:0000256" key="4">
    <source>
        <dbReference type="ARBA" id="ARBA00023098"/>
    </source>
</evidence>
<comment type="function">
    <text evidence="11">Catalyzes the formation of phosphatidylethanolamine (PtdEtn) from phosphatidylserine (PtdSer).</text>
</comment>
<feature type="compositionally biased region" description="Low complexity" evidence="12">
    <location>
        <begin position="19"/>
        <end position="35"/>
    </location>
</feature>
<evidence type="ECO:0000256" key="2">
    <source>
        <dbReference type="ARBA" id="ARBA00022516"/>
    </source>
</evidence>
<keyword evidence="2 11" id="KW-0444">Lipid biosynthesis</keyword>
<keyword evidence="1 11" id="KW-1003">Cell membrane</keyword>
<comment type="subunit">
    <text evidence="11">Heterodimer of a large membrane-associated beta subunit and a small pyruvoyl-containing alpha subunit.</text>
</comment>
<comment type="cofactor">
    <cofactor evidence="11">
        <name>pyruvate</name>
        <dbReference type="ChEBI" id="CHEBI:15361"/>
    </cofactor>
    <text evidence="11">Binds 1 pyruvoyl group covalently per subunit.</text>
</comment>
<keyword evidence="13" id="KW-1133">Transmembrane helix</keyword>
<feature type="region of interest" description="Disordered" evidence="12">
    <location>
        <begin position="1"/>
        <end position="69"/>
    </location>
</feature>
<evidence type="ECO:0000256" key="13">
    <source>
        <dbReference type="SAM" id="Phobius"/>
    </source>
</evidence>
<dbReference type="NCBIfam" id="NF003679">
    <property type="entry name" value="PRK05305.1-3"/>
    <property type="match status" value="1"/>
</dbReference>
<evidence type="ECO:0000256" key="7">
    <source>
        <dbReference type="ARBA" id="ARBA00023209"/>
    </source>
</evidence>
<sequence>MSRKSGKNHQGGDPSALSKPKAAAAKPAAASAATPKPAPKPAPVVEAPKPAPVEAKPAPVVEAPKPAPVEVKPAPVVEAPKPAPVEVKPAPVVEAPKPAPVEAKPAPVVEAPKPAPVEAKPAPVVEAPKPAPVEAKPAPVVEAPKPAPVEVKPVPVVEAPKPAPAPKVEPAVVIRPQTPGGKLATQPALLGINREGWLFVAAGLVGWLVLGHIWGFLGTLSLLFALWCAWFFRDPKRVVPVRPGLVISPADGVVQTVEQAVPPAELGFGPTPRPVVRVFMNVFNVHVNRIPADGTVARTAYRPGKFFDASLDKASEHNERVAVRLTLEDGRDIAFVQIAGLVTRRISNGLKDGQKVKAGERFGLIRFGSRLDIYLPEGAKPLVVVGQTAIAGETVLADLKSAEPARIGSIR</sequence>
<feature type="site" description="Cleavage (non-hydrolytic); by autocatalysis" evidence="11">
    <location>
        <begin position="368"/>
        <end position="369"/>
    </location>
</feature>
<dbReference type="STRING" id="1150626.PHAMO_190066"/>
<dbReference type="HAMAP" id="MF_00664">
    <property type="entry name" value="PS_decarb_PSD_A"/>
    <property type="match status" value="1"/>
</dbReference>
<feature type="active site" description="Schiff-base intermediate with substrate; via pyruvic acid" evidence="11">
    <location>
        <position position="369"/>
    </location>
</feature>
<feature type="chain" id="PRO_5023566528" description="Phosphatidylserine decarboxylase alpha chain" evidence="11">
    <location>
        <begin position="369"/>
        <end position="411"/>
    </location>
</feature>
<comment type="pathway">
    <text evidence="11">Phospholipid metabolism; phosphatidylethanolamine biosynthesis; phosphatidylethanolamine from CDP-diacylglycerol: step 2/2.</text>
</comment>
<dbReference type="eggNOG" id="COG0688">
    <property type="taxonomic scope" value="Bacteria"/>
</dbReference>
<proteinExistence type="inferred from homology"/>
<dbReference type="EMBL" id="CAHP01000011">
    <property type="protein sequence ID" value="CCG40257.1"/>
    <property type="molecule type" value="Genomic_DNA"/>
</dbReference>
<comment type="similarity">
    <text evidence="11">Belongs to the phosphatidylserine decarboxylase family. PSD-A subfamily.</text>
</comment>
<dbReference type="PANTHER" id="PTHR35809:SF1">
    <property type="entry name" value="ARCHAETIDYLSERINE DECARBOXYLASE PROENZYME-RELATED"/>
    <property type="match status" value="1"/>
</dbReference>
<accession>H8FPG9</accession>